<organism evidence="2 3">
    <name type="scientific">Recurvomyces mirabilis</name>
    <dbReference type="NCBI Taxonomy" id="574656"/>
    <lineage>
        <taxon>Eukaryota</taxon>
        <taxon>Fungi</taxon>
        <taxon>Dikarya</taxon>
        <taxon>Ascomycota</taxon>
        <taxon>Pezizomycotina</taxon>
        <taxon>Dothideomycetes</taxon>
        <taxon>Dothideomycetidae</taxon>
        <taxon>Mycosphaerellales</taxon>
        <taxon>Teratosphaeriaceae</taxon>
        <taxon>Recurvomyces</taxon>
    </lineage>
</organism>
<feature type="compositionally biased region" description="Polar residues" evidence="1">
    <location>
        <begin position="250"/>
        <end position="263"/>
    </location>
</feature>
<evidence type="ECO:0000313" key="3">
    <source>
        <dbReference type="Proteomes" id="UP001274830"/>
    </source>
</evidence>
<comment type="caution">
    <text evidence="2">The sequence shown here is derived from an EMBL/GenBank/DDBJ whole genome shotgun (WGS) entry which is preliminary data.</text>
</comment>
<name>A0AAE0TPD2_9PEZI</name>
<dbReference type="EMBL" id="JAUTXT010000083">
    <property type="protein sequence ID" value="KAK3669461.1"/>
    <property type="molecule type" value="Genomic_DNA"/>
</dbReference>
<gene>
    <name evidence="2" type="ORF">LTR78_010647</name>
</gene>
<sequence length="348" mass="38645">MSASTWTLLDLRKDLKELYQLANAEDAQEADSIRFVGAVLDAWISCTGKALVRTAEQPPTTEDHGEHRRRRVDIVVDGFDETNERRVRVLFVEAKGANARSNKYQEVENQAQNACEAHLSQLGRHHVLVYAVCVVGTAFRVFSYFTGREETWRPLFGGPEEYDHTQYVDASSTTSINIWHALMYIVHNPPKLLADMSYLEPNPPPASSQQTQAAQVSRSVTSQVSGQAGASRDRVPTAPNTIITPGRATSGPSSHTQPALTGSSYSSQAWNNFRVRQTRVQGEMELYAMVKHTTNAQGQWFLTKWPQGQSKPPMVWSSLAGGWLQTFLQSDGNLWFQANGSWCALGSA</sequence>
<accession>A0AAE0TPD2</accession>
<feature type="region of interest" description="Disordered" evidence="1">
    <location>
        <begin position="196"/>
        <end position="263"/>
    </location>
</feature>
<feature type="compositionally biased region" description="Low complexity" evidence="1">
    <location>
        <begin position="207"/>
        <end position="219"/>
    </location>
</feature>
<protein>
    <submittedName>
        <fullName evidence="2">Uncharacterized protein</fullName>
    </submittedName>
</protein>
<dbReference type="AlphaFoldDB" id="A0AAE0TPD2"/>
<proteinExistence type="predicted"/>
<dbReference type="Proteomes" id="UP001274830">
    <property type="component" value="Unassembled WGS sequence"/>
</dbReference>
<evidence type="ECO:0000256" key="1">
    <source>
        <dbReference type="SAM" id="MobiDB-lite"/>
    </source>
</evidence>
<evidence type="ECO:0000313" key="2">
    <source>
        <dbReference type="EMBL" id="KAK3669461.1"/>
    </source>
</evidence>
<reference evidence="2" key="1">
    <citation type="submission" date="2023-07" db="EMBL/GenBank/DDBJ databases">
        <title>Black Yeasts Isolated from many extreme environments.</title>
        <authorList>
            <person name="Coleine C."/>
            <person name="Stajich J.E."/>
            <person name="Selbmann L."/>
        </authorList>
    </citation>
    <scope>NUCLEOTIDE SEQUENCE</scope>
    <source>
        <strain evidence="2">CCFEE 5485</strain>
    </source>
</reference>
<keyword evidence="3" id="KW-1185">Reference proteome</keyword>